<protein>
    <submittedName>
        <fullName evidence="1">Uncharacterized protein</fullName>
    </submittedName>
</protein>
<sequence length="54" mass="6409">MKAKVTQNLISNSNTGKEIIKFKEEYYKLYNLFGNMQEKFHSQSNLFIRDTNFG</sequence>
<organism evidence="1 2">
    <name type="scientific">Borreliella garinii PBr</name>
    <dbReference type="NCBI Taxonomy" id="498743"/>
    <lineage>
        <taxon>Bacteria</taxon>
        <taxon>Pseudomonadati</taxon>
        <taxon>Spirochaetota</taxon>
        <taxon>Spirochaetia</taxon>
        <taxon>Spirochaetales</taxon>
        <taxon>Borreliaceae</taxon>
        <taxon>Borreliella</taxon>
    </lineage>
</organism>
<dbReference type="AlphaFoldDB" id="B8F0S9"/>
<keyword evidence="2" id="KW-1185">Reference proteome</keyword>
<name>B8F0S9_BORGR</name>
<dbReference type="RefSeq" id="WP_012622193.1">
    <property type="nucleotide sequence ID" value="NC_011857.1"/>
</dbReference>
<gene>
    <name evidence="1" type="ORF">BGAPBR_K0046</name>
</gene>
<dbReference type="Proteomes" id="UP000006103">
    <property type="component" value="Plasmid PBr_lp36"/>
</dbReference>
<proteinExistence type="predicted"/>
<keyword evidence="1" id="KW-0614">Plasmid</keyword>
<evidence type="ECO:0000313" key="1">
    <source>
        <dbReference type="EMBL" id="ACL34497.1"/>
    </source>
</evidence>
<dbReference type="EMBL" id="CP001302">
    <property type="protein sequence ID" value="ACL34497.1"/>
    <property type="molecule type" value="Genomic_DNA"/>
</dbReference>
<geneLocation type="plasmid" evidence="1 2">
    <name>PBr_lp36</name>
</geneLocation>
<accession>B8F0S9</accession>
<evidence type="ECO:0000313" key="2">
    <source>
        <dbReference type="Proteomes" id="UP000006103"/>
    </source>
</evidence>
<reference evidence="1 2" key="1">
    <citation type="journal article" date="2011" name="J. Bacteriol.">
        <title>Whole-genome sequences of two Borrelia afzelii and two Borrelia garinii Lyme disease agent isolates.</title>
        <authorList>
            <person name="Casjens S.R."/>
            <person name="Mongodin E.F."/>
            <person name="Qiu W.-G."/>
            <person name="Dunn J.J."/>
            <person name="Luft B.J."/>
            <person name="Fraser-Liggett C.M."/>
            <person name="Schutzer S.E."/>
        </authorList>
    </citation>
    <scope>NUCLEOTIDE SEQUENCE [LARGE SCALE GENOMIC DNA]</scope>
    <source>
        <strain evidence="1 2">PBr</strain>
    </source>
</reference>